<dbReference type="EMBL" id="RXNV01000003">
    <property type="protein sequence ID" value="RTR32481.1"/>
    <property type="molecule type" value="Genomic_DNA"/>
</dbReference>
<evidence type="ECO:0000313" key="2">
    <source>
        <dbReference type="Proteomes" id="UP000282060"/>
    </source>
</evidence>
<dbReference type="RefSeq" id="WP_126505371.1">
    <property type="nucleotide sequence ID" value="NZ_RXNV01000003.1"/>
</dbReference>
<protein>
    <submittedName>
        <fullName evidence="1">Uncharacterized protein</fullName>
    </submittedName>
</protein>
<proteinExistence type="predicted"/>
<name>A0A431WAI4_9GAMM</name>
<organism evidence="1 2">
    <name type="scientific">Shewanella atlantica</name>
    <dbReference type="NCBI Taxonomy" id="271099"/>
    <lineage>
        <taxon>Bacteria</taxon>
        <taxon>Pseudomonadati</taxon>
        <taxon>Pseudomonadota</taxon>
        <taxon>Gammaproteobacteria</taxon>
        <taxon>Alteromonadales</taxon>
        <taxon>Shewanellaceae</taxon>
        <taxon>Shewanella</taxon>
    </lineage>
</organism>
<keyword evidence="2" id="KW-1185">Reference proteome</keyword>
<dbReference type="Proteomes" id="UP000282060">
    <property type="component" value="Unassembled WGS sequence"/>
</dbReference>
<dbReference type="OrthoDB" id="6262748at2"/>
<sequence>MNFIRSVGEQWKKSEFAEKIALVLETEVGHLFCGATNIAAVANLISAMSYYGLDDDFLEESIDDAHMLIILFDCFRLLIVKQIEHDKLNQAEHLIIQIAKHYASKTYASKTYDSKNEFGYTAELKLFQQQIFTLCLKLEKLQSLRRSQYLSMGRNV</sequence>
<evidence type="ECO:0000313" key="1">
    <source>
        <dbReference type="EMBL" id="RTR32481.1"/>
    </source>
</evidence>
<gene>
    <name evidence="1" type="ORF">EKG39_08855</name>
</gene>
<dbReference type="AlphaFoldDB" id="A0A431WAI4"/>
<reference evidence="1 2" key="1">
    <citation type="submission" date="2018-12" db="EMBL/GenBank/DDBJ databases">
        <authorList>
            <person name="Yu L."/>
        </authorList>
    </citation>
    <scope>NUCLEOTIDE SEQUENCE [LARGE SCALE GENOMIC DNA]</scope>
    <source>
        <strain evidence="1 2">HAW-EB5</strain>
    </source>
</reference>
<accession>A0A431WAI4</accession>
<comment type="caution">
    <text evidence="1">The sequence shown here is derived from an EMBL/GenBank/DDBJ whole genome shotgun (WGS) entry which is preliminary data.</text>
</comment>